<evidence type="ECO:0000256" key="1">
    <source>
        <dbReference type="SAM" id="MobiDB-lite"/>
    </source>
</evidence>
<dbReference type="OrthoDB" id="160374at2759"/>
<accession>A0A0M4EM37</accession>
<keyword evidence="3" id="KW-1185">Reference proteome</keyword>
<dbReference type="OMA" id="HNRRTMN"/>
<proteinExistence type="predicted"/>
<evidence type="ECO:0000313" key="3">
    <source>
        <dbReference type="Proteomes" id="UP000494163"/>
    </source>
</evidence>
<evidence type="ECO:0000313" key="2">
    <source>
        <dbReference type="EMBL" id="ALC48696.1"/>
    </source>
</evidence>
<dbReference type="Proteomes" id="UP000494163">
    <property type="component" value="Chromosome X"/>
</dbReference>
<feature type="non-terminal residue" evidence="2">
    <location>
        <position position="1"/>
    </location>
</feature>
<gene>
    <name evidence="2" type="ORF">Dbus_chrXg552</name>
</gene>
<sequence length="1384" mass="158426">AELKTWLQDDSKEYTARVEFALKIWQSMDFVYMNKYEIVCQWLAATIAKRKQYVLPVQQLQQLFKLRAQPGLVNVSAKTAFIEALLKRISKSTDDAEEHPQLLQSLLNFELMQDVLRANYMLLMSCYGQLFESYEYQLLNGKETTLRHAEIMLPLLQQLRECAQRAQRINALNKAYAAEAVQPLCELVIVLRERQGFDCVEQLAALEQQLVEQMPFEAQLQRLAKQPLHVRLLLLECALLNRRYDALALHELLTQVCQPELDNDLSSSAPESLALLTHALASLRLHNIALETRKGEASMLELLSAQLLRLAREQREQHLREVLLLLCTALRLNPLLLEAHVYQLTVWLLTAHKRTPEELQLYAEYLVLLLDMFRRLSRAERFVMQLLKWLKEWLSKYALNESSSKRSKLETEPEQELDENFMYVQLMYQAHVTATTTTVNLLDSSSERLAQQWPSSSAGAAFTRLISQLMSKPSLVIWKMLLHNLADLLQPAATDDATPRVLPENLDFALEFQAALLCQYLQGTRLAEQVAQHGEQLQQQLGHTAQVLQQFAQHLLAREHNRRTITALLECVERASGFELMLNYYWPAGLAPPTEQQQHRFLPHAEWDLIQQRVHNFGKNACRLRLQRLELQLLQAGWLLQPTQTEAQSSCTEALLELLPGPQLGRLTREEKQLRLQRLQQRGLPQVLQAGLDGESVELLTLELLQEFVAAAGSKHMLLAKLLKQSTQLPPLDLAKLLLASSDKKSPQLTTAATDELLAALQQLPLLQLVNALKARLWLLLLALQVDLQRAQLKPQAQQLLELLIDMLHFGQALPLCSYLPQLDQLLQLLPLEISSEKEDENETETNTTWRFYETFFTRCIRRLGANSENFLTSCVNFMRAEIQESRSLSLEHCRLLLLVVETLAAATGVQARRNQRQLQPFLELFGQLVLHKFRSQKKAPEVYKEFVQRTLSGYTVYLSNCINRWNKQQQEKEKENVKQQEQEKNTEQQLKKKEKKKEHELKPEPVQPIDENCRRICKIYIGHSLNYRNPHAIRLLNVALTYRQLLHLDQDEIEFVLSSYWQQLNADIASDTALDIQSIEPAIKLIIGYKTNEDFLLLLRRLSTQLAEMARPETPAQHTSLQNVITLLTLFAKCSLSSIKGAMLNEQFELISGNVGLRLPPVRDVNYRSHVLRLLEAQRALASNRTVPLTGETLDSLLASMLQLNIKRFILAGSTWTDFVELHGMLSENCLVLLRQQSSLMLDRAAQLSALIQDLVQGIVCYRSERNQAQSLNETEVDGLAELALKLASLMAGIAAGPQALALKRVAPFLLVFTIKQMVASERPTTLYEKIKLHMDRICHELIGICDHRSGHFILRASSEAGARLYQSLVKEHDKYHKFKGKV</sequence>
<protein>
    <submittedName>
        <fullName evidence="2">CG18273</fullName>
    </submittedName>
</protein>
<feature type="region of interest" description="Disordered" evidence="1">
    <location>
        <begin position="974"/>
        <end position="1006"/>
    </location>
</feature>
<name>A0A0M4EM37_DROBS</name>
<feature type="compositionally biased region" description="Basic and acidic residues" evidence="1">
    <location>
        <begin position="974"/>
        <end position="1004"/>
    </location>
</feature>
<organism evidence="2 3">
    <name type="scientific">Drosophila busckii</name>
    <name type="common">Fruit fly</name>
    <dbReference type="NCBI Taxonomy" id="30019"/>
    <lineage>
        <taxon>Eukaryota</taxon>
        <taxon>Metazoa</taxon>
        <taxon>Ecdysozoa</taxon>
        <taxon>Arthropoda</taxon>
        <taxon>Hexapoda</taxon>
        <taxon>Insecta</taxon>
        <taxon>Pterygota</taxon>
        <taxon>Neoptera</taxon>
        <taxon>Endopterygota</taxon>
        <taxon>Diptera</taxon>
        <taxon>Brachycera</taxon>
        <taxon>Muscomorpha</taxon>
        <taxon>Ephydroidea</taxon>
        <taxon>Drosophilidae</taxon>
        <taxon>Drosophila</taxon>
    </lineage>
</organism>
<reference evidence="2 3" key="1">
    <citation type="submission" date="2015-08" db="EMBL/GenBank/DDBJ databases">
        <title>Ancestral chromatin configuration constrains chromatin evolution on differentiating sex chromosomes in Drosophila.</title>
        <authorList>
            <person name="Zhou Q."/>
            <person name="Bachtrog D."/>
        </authorList>
    </citation>
    <scope>NUCLEOTIDE SEQUENCE [LARGE SCALE GENOMIC DNA]</scope>
    <source>
        <tissue evidence="2">Whole larvae</tissue>
    </source>
</reference>
<dbReference type="EMBL" id="CP012528">
    <property type="protein sequence ID" value="ALC48696.1"/>
    <property type="molecule type" value="Genomic_DNA"/>
</dbReference>